<evidence type="ECO:0008006" key="3">
    <source>
        <dbReference type="Google" id="ProtNLM"/>
    </source>
</evidence>
<protein>
    <recommendedName>
        <fullName evidence="3">Cytochrome P450</fullName>
    </recommendedName>
</protein>
<dbReference type="AlphaFoldDB" id="A0A2K0TXL2"/>
<dbReference type="EMBL" id="MTYI01000162">
    <property type="protein sequence ID" value="PNP50277.1"/>
    <property type="molecule type" value="Genomic_DNA"/>
</dbReference>
<proteinExistence type="predicted"/>
<dbReference type="GO" id="GO:0020037">
    <property type="term" value="F:heme binding"/>
    <property type="evidence" value="ECO:0007669"/>
    <property type="project" value="InterPro"/>
</dbReference>
<dbReference type="GO" id="GO:0005506">
    <property type="term" value="F:iron ion binding"/>
    <property type="evidence" value="ECO:0007669"/>
    <property type="project" value="InterPro"/>
</dbReference>
<gene>
    <name evidence="1" type="ORF">THARTR1_08985</name>
</gene>
<evidence type="ECO:0000313" key="1">
    <source>
        <dbReference type="EMBL" id="PNP50277.1"/>
    </source>
</evidence>
<comment type="caution">
    <text evidence="1">The sequence shown here is derived from an EMBL/GenBank/DDBJ whole genome shotgun (WGS) entry which is preliminary data.</text>
</comment>
<accession>A0A2K0TXL2</accession>
<dbReference type="Gene3D" id="1.10.630.10">
    <property type="entry name" value="Cytochrome P450"/>
    <property type="match status" value="1"/>
</dbReference>
<dbReference type="GO" id="GO:0004497">
    <property type="term" value="F:monooxygenase activity"/>
    <property type="evidence" value="ECO:0007669"/>
    <property type="project" value="InterPro"/>
</dbReference>
<dbReference type="Proteomes" id="UP000236290">
    <property type="component" value="Unassembled WGS sequence"/>
</dbReference>
<dbReference type="OrthoDB" id="1470350at2759"/>
<dbReference type="InterPro" id="IPR036396">
    <property type="entry name" value="Cyt_P450_sf"/>
</dbReference>
<name>A0A2K0TXL2_TRIHA</name>
<sequence length="110" mass="12481">MLLLSPITLLGAAALLFAIHLIRRITSPLSKIPGPAVSKFTSLVLKWKEIKALRTVYIHQLHQRYGPVVRIAPNEVSFTSWEALKEIYCSGGSGYDKTEFYDLFKIYGRR</sequence>
<dbReference type="SUPFAM" id="SSF48264">
    <property type="entry name" value="Cytochrome P450"/>
    <property type="match status" value="1"/>
</dbReference>
<dbReference type="GO" id="GO:0016705">
    <property type="term" value="F:oxidoreductase activity, acting on paired donors, with incorporation or reduction of molecular oxygen"/>
    <property type="evidence" value="ECO:0007669"/>
    <property type="project" value="InterPro"/>
</dbReference>
<reference evidence="1 2" key="1">
    <citation type="submission" date="2017-02" db="EMBL/GenBank/DDBJ databases">
        <title>Genomes of Trichoderma spp. with biocontrol activity.</title>
        <authorList>
            <person name="Gardiner D."/>
            <person name="Kazan K."/>
            <person name="Vos C."/>
            <person name="Harvey P."/>
        </authorList>
    </citation>
    <scope>NUCLEOTIDE SEQUENCE [LARGE SCALE GENOMIC DNA]</scope>
    <source>
        <strain evidence="1 2">Tr1</strain>
    </source>
</reference>
<evidence type="ECO:0000313" key="2">
    <source>
        <dbReference type="Proteomes" id="UP000236290"/>
    </source>
</evidence>
<organism evidence="1 2">
    <name type="scientific">Trichoderma harzianum</name>
    <name type="common">Hypocrea lixii</name>
    <dbReference type="NCBI Taxonomy" id="5544"/>
    <lineage>
        <taxon>Eukaryota</taxon>
        <taxon>Fungi</taxon>
        <taxon>Dikarya</taxon>
        <taxon>Ascomycota</taxon>
        <taxon>Pezizomycotina</taxon>
        <taxon>Sordariomycetes</taxon>
        <taxon>Hypocreomycetidae</taxon>
        <taxon>Hypocreales</taxon>
        <taxon>Hypocreaceae</taxon>
        <taxon>Trichoderma</taxon>
    </lineage>
</organism>